<reference evidence="3 4" key="1">
    <citation type="submission" date="2020-05" db="EMBL/GenBank/DDBJ databases">
        <title>Descriptions of Corynebacterium xxxx sp. nov., Corynebacterium yyyy sp. nov. and Corynebacterium zzzz sp. nov.</title>
        <authorList>
            <person name="Zhang G."/>
        </authorList>
    </citation>
    <scope>NUCLEOTIDE SEQUENCE [LARGE SCALE GENOMIC DNA]</scope>
    <source>
        <strain evidence="4">zg-913</strain>
    </source>
</reference>
<feature type="chain" id="PRO_5031054246" evidence="1">
    <location>
        <begin position="25"/>
        <end position="162"/>
    </location>
</feature>
<dbReference type="InterPro" id="IPR035940">
    <property type="entry name" value="CAP_sf"/>
</dbReference>
<dbReference type="SUPFAM" id="SSF55797">
    <property type="entry name" value="PR-1-like"/>
    <property type="match status" value="1"/>
</dbReference>
<organism evidence="3 4">
    <name type="scientific">Corynebacterium wankanglinii</name>
    <dbReference type="NCBI Taxonomy" id="2735136"/>
    <lineage>
        <taxon>Bacteria</taxon>
        <taxon>Bacillati</taxon>
        <taxon>Actinomycetota</taxon>
        <taxon>Actinomycetes</taxon>
        <taxon>Mycobacteriales</taxon>
        <taxon>Corynebacteriaceae</taxon>
        <taxon>Corynebacterium</taxon>
    </lineage>
</organism>
<protein>
    <submittedName>
        <fullName evidence="3">CAP domain-containing protein</fullName>
    </submittedName>
</protein>
<evidence type="ECO:0000313" key="4">
    <source>
        <dbReference type="Proteomes" id="UP000577408"/>
    </source>
</evidence>
<gene>
    <name evidence="3" type="ORF">HMA55_04630</name>
</gene>
<dbReference type="InterPro" id="IPR014044">
    <property type="entry name" value="CAP_dom"/>
</dbReference>
<evidence type="ECO:0000313" key="3">
    <source>
        <dbReference type="EMBL" id="MBA1837192.1"/>
    </source>
</evidence>
<proteinExistence type="predicted"/>
<sequence length="162" mass="17706">MIKPIAATAVAVAAFAAVPAPAQAQDLSSSFASMSSLPTRQYDPGLPWDVAEASRAKTYRNISFYRIQNGRLPWLRSGQLDAQAQAWAEELSRTHSFRHSGANLYENIAFSSHSPEAAFEQWRTSPGHKENMRSNARAVGIGAAHGYVDGRGWGFIVVMQAR</sequence>
<dbReference type="AlphaFoldDB" id="A0A7V8UTS4"/>
<dbReference type="Pfam" id="PF00188">
    <property type="entry name" value="CAP"/>
    <property type="match status" value="1"/>
</dbReference>
<accession>A0A7V8UTS4</accession>
<dbReference type="CDD" id="cd05379">
    <property type="entry name" value="CAP_bacterial"/>
    <property type="match status" value="1"/>
</dbReference>
<dbReference type="Proteomes" id="UP000577408">
    <property type="component" value="Unassembled WGS sequence"/>
</dbReference>
<name>A0A7V8UTS4_9CORY</name>
<feature type="domain" description="SCP" evidence="2">
    <location>
        <begin position="65"/>
        <end position="157"/>
    </location>
</feature>
<dbReference type="Gene3D" id="3.40.33.10">
    <property type="entry name" value="CAP"/>
    <property type="match status" value="1"/>
</dbReference>
<evidence type="ECO:0000256" key="1">
    <source>
        <dbReference type="SAM" id="SignalP"/>
    </source>
</evidence>
<keyword evidence="4" id="KW-1185">Reference proteome</keyword>
<comment type="caution">
    <text evidence="3">The sequence shown here is derived from an EMBL/GenBank/DDBJ whole genome shotgun (WGS) entry which is preliminary data.</text>
</comment>
<keyword evidence="1" id="KW-0732">Signal</keyword>
<dbReference type="EMBL" id="JABFED010000002">
    <property type="protein sequence ID" value="MBA1837192.1"/>
    <property type="molecule type" value="Genomic_DNA"/>
</dbReference>
<feature type="signal peptide" evidence="1">
    <location>
        <begin position="1"/>
        <end position="24"/>
    </location>
</feature>
<dbReference type="RefSeq" id="WP_181191892.1">
    <property type="nucleotide sequence ID" value="NZ_JABFED010000002.1"/>
</dbReference>
<evidence type="ECO:0000259" key="2">
    <source>
        <dbReference type="Pfam" id="PF00188"/>
    </source>
</evidence>